<dbReference type="CDD" id="cd06239">
    <property type="entry name" value="M14-like"/>
    <property type="match status" value="1"/>
</dbReference>
<dbReference type="Pfam" id="PF00246">
    <property type="entry name" value="Peptidase_M14"/>
    <property type="match status" value="1"/>
</dbReference>
<evidence type="ECO:0000256" key="1">
    <source>
        <dbReference type="PROSITE-ProRule" id="PRU01379"/>
    </source>
</evidence>
<dbReference type="InterPro" id="IPR000834">
    <property type="entry name" value="Peptidase_M14"/>
</dbReference>
<protein>
    <recommendedName>
        <fullName evidence="2">Peptidase M14 domain-containing protein</fullName>
    </recommendedName>
</protein>
<dbReference type="GO" id="GO:0008270">
    <property type="term" value="F:zinc ion binding"/>
    <property type="evidence" value="ECO:0007669"/>
    <property type="project" value="InterPro"/>
</dbReference>
<dbReference type="EMBL" id="CADCTQ010000062">
    <property type="protein sequence ID" value="CAA9225435.1"/>
    <property type="molecule type" value="Genomic_DNA"/>
</dbReference>
<name>A0A6J4HMF8_9SPHI</name>
<sequence length="501" mass="56314">MNYLKFILLLGLTACELSRAREADTGQQAGPSSNPVHPALFTHHDRYREGRITHRRFKHRDLVPLLDSLGKDARFRVSPAGTSAEGRSIHLVSAGGGPVKVMLWSQMHGDESTATMAMLDMFNFLRTSDELDPVRRAILEKLTVHFVPMLNPDGAERFQRRNALEIDLNRDAVKLQSPESRILKRLRDSLQPQFGFNLHDQNHRYTAGNTAKPATISFLAPPYDHAKSVNAVRGNAMKLIVGMNRALQAYIPGQVGKYSDSHEPRAFGDNIQKWGTSVVLVESGGHPGDTEKQFIRKLNFVALLDALHAIAGASYERENQEDYYAIPENEKYLFDLVVRNVLVKEGNVQHLTDIGINRYEINAPGATDFYYRSQIDEVGDMSIYYGYEEFDARGMLYQCGKIRKDPFRNITALRKEDPMALLREGYSGVRVKRPVTPFQLRDIPVNVVKNARQCPTAPALNLIPEFFLTGGDGTIRYAVINGFIIPLDGQTTNFKNALVLN</sequence>
<feature type="domain" description="Peptidase M14" evidence="2">
    <location>
        <begin position="55"/>
        <end position="298"/>
    </location>
</feature>
<accession>A0A6J4HMF8</accession>
<proteinExistence type="inferred from homology"/>
<dbReference type="PROSITE" id="PS52035">
    <property type="entry name" value="PEPTIDASE_M14"/>
    <property type="match status" value="1"/>
</dbReference>
<dbReference type="GO" id="GO:0006508">
    <property type="term" value="P:proteolysis"/>
    <property type="evidence" value="ECO:0007669"/>
    <property type="project" value="InterPro"/>
</dbReference>
<dbReference type="AlphaFoldDB" id="A0A6J4HMF8"/>
<feature type="active site" description="Proton donor/acceptor" evidence="1">
    <location>
        <position position="263"/>
    </location>
</feature>
<evidence type="ECO:0000313" key="3">
    <source>
        <dbReference type="EMBL" id="CAA9225435.1"/>
    </source>
</evidence>
<evidence type="ECO:0000259" key="2">
    <source>
        <dbReference type="PROSITE" id="PS52035"/>
    </source>
</evidence>
<reference evidence="3" key="1">
    <citation type="submission" date="2020-02" db="EMBL/GenBank/DDBJ databases">
        <authorList>
            <person name="Meier V. D."/>
        </authorList>
    </citation>
    <scope>NUCLEOTIDE SEQUENCE</scope>
    <source>
        <strain evidence="3">AVDCRST_MAG56</strain>
    </source>
</reference>
<comment type="similarity">
    <text evidence="1">Belongs to the peptidase M14 family.</text>
</comment>
<dbReference type="Gene3D" id="3.40.630.10">
    <property type="entry name" value="Zn peptidases"/>
    <property type="match status" value="1"/>
</dbReference>
<organism evidence="3">
    <name type="scientific">uncultured Cytophagales bacterium</name>
    <dbReference type="NCBI Taxonomy" id="158755"/>
    <lineage>
        <taxon>Bacteria</taxon>
        <taxon>Pseudomonadati</taxon>
        <taxon>Bacteroidota</taxon>
        <taxon>Sphingobacteriia</taxon>
        <taxon>Sphingobacteriales</taxon>
        <taxon>environmental samples</taxon>
    </lineage>
</organism>
<dbReference type="GO" id="GO:0004181">
    <property type="term" value="F:metallocarboxypeptidase activity"/>
    <property type="evidence" value="ECO:0007669"/>
    <property type="project" value="InterPro"/>
</dbReference>
<gene>
    <name evidence="3" type="ORF">AVDCRST_MAG56-635</name>
</gene>
<dbReference type="SUPFAM" id="SSF53187">
    <property type="entry name" value="Zn-dependent exopeptidases"/>
    <property type="match status" value="1"/>
</dbReference>